<keyword evidence="2" id="KW-1185">Reference proteome</keyword>
<dbReference type="AlphaFoldDB" id="A0A0E0I9K6"/>
<protein>
    <submittedName>
        <fullName evidence="1">Uncharacterized protein</fullName>
    </submittedName>
</protein>
<reference evidence="1" key="2">
    <citation type="submission" date="2018-04" db="EMBL/GenBank/DDBJ databases">
        <title>OnivRS2 (Oryza nivara Reference Sequence Version 2).</title>
        <authorList>
            <person name="Zhang J."/>
            <person name="Kudrna D."/>
            <person name="Lee S."/>
            <person name="Talag J."/>
            <person name="Rajasekar S."/>
            <person name="Welchert J."/>
            <person name="Hsing Y.-I."/>
            <person name="Wing R.A."/>
        </authorList>
    </citation>
    <scope>NUCLEOTIDE SEQUENCE [LARGE SCALE GENOMIC DNA]</scope>
    <source>
        <strain evidence="1">SL10</strain>
    </source>
</reference>
<evidence type="ECO:0000313" key="1">
    <source>
        <dbReference type="EnsemblPlants" id="ONIVA08G09410.1"/>
    </source>
</evidence>
<name>A0A0E0I9K6_ORYNI</name>
<dbReference type="Proteomes" id="UP000006591">
    <property type="component" value="Chromosome 8"/>
</dbReference>
<evidence type="ECO:0000313" key="2">
    <source>
        <dbReference type="Proteomes" id="UP000006591"/>
    </source>
</evidence>
<accession>A0A0E0I9K6</accession>
<dbReference type="HOGENOM" id="CLU_3109749_0_0_1"/>
<dbReference type="EnsemblPlants" id="ONIVA08G09410.1">
    <property type="protein sequence ID" value="ONIVA08G09410.1"/>
    <property type="gene ID" value="ONIVA08G09410"/>
</dbReference>
<organism evidence="1">
    <name type="scientific">Oryza nivara</name>
    <name type="common">Indian wild rice</name>
    <name type="synonym">Oryza sativa f. spontanea</name>
    <dbReference type="NCBI Taxonomy" id="4536"/>
    <lineage>
        <taxon>Eukaryota</taxon>
        <taxon>Viridiplantae</taxon>
        <taxon>Streptophyta</taxon>
        <taxon>Embryophyta</taxon>
        <taxon>Tracheophyta</taxon>
        <taxon>Spermatophyta</taxon>
        <taxon>Magnoliopsida</taxon>
        <taxon>Liliopsida</taxon>
        <taxon>Poales</taxon>
        <taxon>Poaceae</taxon>
        <taxon>BOP clade</taxon>
        <taxon>Oryzoideae</taxon>
        <taxon>Oryzeae</taxon>
        <taxon>Oryzinae</taxon>
        <taxon>Oryza</taxon>
    </lineage>
</organism>
<proteinExistence type="predicted"/>
<sequence length="51" mass="5211">MAWQSQDAAWGAVDAGEERLAGVGQEVKERPAAAEVVVEEDTAVLAGGATL</sequence>
<dbReference type="Gramene" id="ONIVA08G09410.1">
    <property type="protein sequence ID" value="ONIVA08G09410.1"/>
    <property type="gene ID" value="ONIVA08G09410"/>
</dbReference>
<reference evidence="1" key="1">
    <citation type="submission" date="2015-04" db="UniProtKB">
        <authorList>
            <consortium name="EnsemblPlants"/>
        </authorList>
    </citation>
    <scope>IDENTIFICATION</scope>
    <source>
        <strain evidence="1">SL10</strain>
    </source>
</reference>